<dbReference type="Proteomes" id="UP000251937">
    <property type="component" value="Unassembled WGS sequence"/>
</dbReference>
<protein>
    <submittedName>
        <fullName evidence="2">Uncharacterized protein</fullName>
    </submittedName>
</protein>
<name>A0AAX2IQK1_9FLAO</name>
<proteinExistence type="predicted"/>
<dbReference type="EMBL" id="FUZE01000007">
    <property type="protein sequence ID" value="SKB74302.1"/>
    <property type="molecule type" value="Genomic_DNA"/>
</dbReference>
<dbReference type="AlphaFoldDB" id="A0AAX2IQK1"/>
<gene>
    <name evidence="2" type="ORF">NCTC11212_03725</name>
    <name evidence="1" type="ORF">SAMN05421800_10790</name>
</gene>
<dbReference type="Proteomes" id="UP000190669">
    <property type="component" value="Unassembled WGS sequence"/>
</dbReference>
<comment type="caution">
    <text evidence="2">The sequence shown here is derived from an EMBL/GenBank/DDBJ whole genome shotgun (WGS) entry which is preliminary data.</text>
</comment>
<dbReference type="EMBL" id="UAVR01000019">
    <property type="protein sequence ID" value="SQA92085.1"/>
    <property type="molecule type" value="Genomic_DNA"/>
</dbReference>
<evidence type="ECO:0000313" key="2">
    <source>
        <dbReference type="EMBL" id="SQA92085.1"/>
    </source>
</evidence>
<organism evidence="2 4">
    <name type="scientific">Chryseobacterium balustinum</name>
    <dbReference type="NCBI Taxonomy" id="246"/>
    <lineage>
        <taxon>Bacteria</taxon>
        <taxon>Pseudomonadati</taxon>
        <taxon>Bacteroidota</taxon>
        <taxon>Flavobacteriia</taxon>
        <taxon>Flavobacteriales</taxon>
        <taxon>Weeksellaceae</taxon>
        <taxon>Chryseobacterium group</taxon>
        <taxon>Chryseobacterium</taxon>
    </lineage>
</organism>
<accession>A0AAX2IQK1</accession>
<sequence length="83" mass="9888">MNLQSCENKYNLENTFWKHCGDYPISDVIVIGKERAVYVRNDSIYFNKNDSLFGVIDTIEYYYGERRLFVRDLKGNVGRYCEK</sequence>
<keyword evidence="3" id="KW-1185">Reference proteome</keyword>
<reference evidence="1 3" key="1">
    <citation type="submission" date="2017-02" db="EMBL/GenBank/DDBJ databases">
        <authorList>
            <person name="Varghese N."/>
            <person name="Submissions S."/>
        </authorList>
    </citation>
    <scope>NUCLEOTIDE SEQUENCE [LARGE SCALE GENOMIC DNA]</scope>
    <source>
        <strain evidence="1 3">DSM 16775</strain>
    </source>
</reference>
<evidence type="ECO:0000313" key="1">
    <source>
        <dbReference type="EMBL" id="SKB74302.1"/>
    </source>
</evidence>
<reference evidence="2 4" key="2">
    <citation type="submission" date="2018-06" db="EMBL/GenBank/DDBJ databases">
        <authorList>
            <consortium name="Pathogen Informatics"/>
            <person name="Doyle S."/>
        </authorList>
    </citation>
    <scope>NUCLEOTIDE SEQUENCE [LARGE SCALE GENOMIC DNA]</scope>
    <source>
        <strain evidence="2 4">NCTC11212</strain>
    </source>
</reference>
<evidence type="ECO:0000313" key="3">
    <source>
        <dbReference type="Proteomes" id="UP000190669"/>
    </source>
</evidence>
<evidence type="ECO:0000313" key="4">
    <source>
        <dbReference type="Proteomes" id="UP000251937"/>
    </source>
</evidence>